<dbReference type="Pfam" id="PF05258">
    <property type="entry name" value="DciA"/>
    <property type="match status" value="1"/>
</dbReference>
<protein>
    <submittedName>
        <fullName evidence="1">Uncharacterized protein</fullName>
    </submittedName>
</protein>
<dbReference type="EMBL" id="METE01000009">
    <property type="protein sequence ID" value="OGB85178.1"/>
    <property type="molecule type" value="Genomic_DNA"/>
</dbReference>
<accession>A0A1F4PNF6</accession>
<evidence type="ECO:0000313" key="2">
    <source>
        <dbReference type="Proteomes" id="UP000179010"/>
    </source>
</evidence>
<name>A0A1F4PNF6_UNCK3</name>
<sequence length="98" mass="11113">MPWQKIAATIPRDAKNISRRAQIDSGQVCKLWQEYAARFLLARAVQAHEAINFRDGVLTISVADATYLTDIRYRQRKIIGLINQALGANLVKTIRYLA</sequence>
<reference evidence="1 2" key="1">
    <citation type="journal article" date="2016" name="Nat. Commun.">
        <title>Thousands of microbial genomes shed light on interconnected biogeochemical processes in an aquifer system.</title>
        <authorList>
            <person name="Anantharaman K."/>
            <person name="Brown C.T."/>
            <person name="Hug L.A."/>
            <person name="Sharon I."/>
            <person name="Castelle C.J."/>
            <person name="Probst A.J."/>
            <person name="Thomas B.C."/>
            <person name="Singh A."/>
            <person name="Wilkins M.J."/>
            <person name="Karaoz U."/>
            <person name="Brodie E.L."/>
            <person name="Williams K.H."/>
            <person name="Hubbard S.S."/>
            <person name="Banfield J.F."/>
        </authorList>
    </citation>
    <scope>NUCLEOTIDE SEQUENCE [LARGE SCALE GENOMIC DNA]</scope>
</reference>
<dbReference type="STRING" id="1798539.A2994_03420"/>
<gene>
    <name evidence="1" type="ORF">A2994_03420</name>
</gene>
<organism evidence="1 2">
    <name type="scientific">candidate division Kazan bacterium RIFCSPLOWO2_01_FULL_48_13</name>
    <dbReference type="NCBI Taxonomy" id="1798539"/>
    <lineage>
        <taxon>Bacteria</taxon>
        <taxon>Bacteria division Kazan-3B-28</taxon>
    </lineage>
</organism>
<proteinExistence type="predicted"/>
<comment type="caution">
    <text evidence="1">The sequence shown here is derived from an EMBL/GenBank/DDBJ whole genome shotgun (WGS) entry which is preliminary data.</text>
</comment>
<dbReference type="InterPro" id="IPR007922">
    <property type="entry name" value="DciA-like"/>
</dbReference>
<evidence type="ECO:0000313" key="1">
    <source>
        <dbReference type="EMBL" id="OGB85178.1"/>
    </source>
</evidence>
<dbReference type="AlphaFoldDB" id="A0A1F4PNF6"/>
<dbReference type="Proteomes" id="UP000179010">
    <property type="component" value="Unassembled WGS sequence"/>
</dbReference>